<comment type="caution">
    <text evidence="3">The sequence shown here is derived from an EMBL/GenBank/DDBJ whole genome shotgun (WGS) entry which is preliminary data.</text>
</comment>
<keyword evidence="1" id="KW-0472">Membrane</keyword>
<evidence type="ECO:0000256" key="1">
    <source>
        <dbReference type="SAM" id="Phobius"/>
    </source>
</evidence>
<dbReference type="InterPro" id="IPR027417">
    <property type="entry name" value="P-loop_NTPase"/>
</dbReference>
<dbReference type="Proteomes" id="UP000241954">
    <property type="component" value="Unassembled WGS sequence"/>
</dbReference>
<proteinExistence type="predicted"/>
<feature type="domain" description="Type IV secretion system coupling protein TraD DNA-binding" evidence="2">
    <location>
        <begin position="126"/>
        <end position="180"/>
    </location>
</feature>
<feature type="transmembrane region" description="Helical" evidence="1">
    <location>
        <begin position="55"/>
        <end position="77"/>
    </location>
</feature>
<sequence length="181" mass="20480">SIDAETIASLKYYFQAKWSLNTNNTIIVHANGADFPYTAQQLRESPTLNAIVDRAWIILQFSFAFAFIIVTGVMTLIMRYFRKKGEEQTADCLVRGTRIATPDALAAQLKKDKNISTFSLDGLHLLPNNFEVRHIYMGGSTGTGKTVMIRKLLRWIRDRGDKAVIYDKGCTFVSRFYNPAT</sequence>
<dbReference type="EMBL" id="PYLW01000114">
    <property type="protein sequence ID" value="PSV85783.1"/>
    <property type="molecule type" value="Genomic_DNA"/>
</dbReference>
<accession>A0A2T3M411</accession>
<evidence type="ECO:0000313" key="4">
    <source>
        <dbReference type="Proteomes" id="UP000241954"/>
    </source>
</evidence>
<name>A0A2T3M411_9GAMM</name>
<keyword evidence="1" id="KW-0812">Transmembrane</keyword>
<evidence type="ECO:0000313" key="3">
    <source>
        <dbReference type="EMBL" id="PSV85783.1"/>
    </source>
</evidence>
<gene>
    <name evidence="3" type="ORF">C9I88_20785</name>
</gene>
<feature type="non-terminal residue" evidence="3">
    <location>
        <position position="1"/>
    </location>
</feature>
<organism evidence="3 4">
    <name type="scientific">Photobacterium iliopiscarium</name>
    <dbReference type="NCBI Taxonomy" id="56192"/>
    <lineage>
        <taxon>Bacteria</taxon>
        <taxon>Pseudomonadati</taxon>
        <taxon>Pseudomonadota</taxon>
        <taxon>Gammaproteobacteria</taxon>
        <taxon>Vibrionales</taxon>
        <taxon>Vibrionaceae</taxon>
        <taxon>Photobacterium</taxon>
    </lineage>
</organism>
<dbReference type="Pfam" id="PF10412">
    <property type="entry name" value="TrwB_AAD_bind"/>
    <property type="match status" value="1"/>
</dbReference>
<dbReference type="AlphaFoldDB" id="A0A2T3M411"/>
<protein>
    <submittedName>
        <fullName evidence="3">Type IV conjugative transfer system coupling protein TraD</fullName>
    </submittedName>
</protein>
<feature type="non-terminal residue" evidence="3">
    <location>
        <position position="181"/>
    </location>
</feature>
<dbReference type="SUPFAM" id="SSF52540">
    <property type="entry name" value="P-loop containing nucleoside triphosphate hydrolases"/>
    <property type="match status" value="1"/>
</dbReference>
<reference evidence="3 4" key="1">
    <citation type="submission" date="2018-01" db="EMBL/GenBank/DDBJ databases">
        <title>Whole genome sequencing of Histamine producing bacteria.</title>
        <authorList>
            <person name="Butler K."/>
        </authorList>
    </citation>
    <scope>NUCLEOTIDE SEQUENCE [LARGE SCALE GENOMIC DNA]</scope>
    <source>
        <strain evidence="3 4">NCIMB 13481</strain>
    </source>
</reference>
<dbReference type="Gene3D" id="3.40.50.300">
    <property type="entry name" value="P-loop containing nucleotide triphosphate hydrolases"/>
    <property type="match status" value="1"/>
</dbReference>
<evidence type="ECO:0000259" key="2">
    <source>
        <dbReference type="Pfam" id="PF10412"/>
    </source>
</evidence>
<keyword evidence="1" id="KW-1133">Transmembrane helix</keyword>
<dbReference type="RefSeq" id="WP_181316296.1">
    <property type="nucleotide sequence ID" value="NZ_PYLW01000114.1"/>
</dbReference>
<dbReference type="InterPro" id="IPR019476">
    <property type="entry name" value="T4SS_TraD_DNA-bd"/>
</dbReference>